<dbReference type="STRING" id="273678.RS84_01388"/>
<feature type="transmembrane region" description="Helical" evidence="1">
    <location>
        <begin position="110"/>
        <end position="130"/>
    </location>
</feature>
<keyword evidence="1" id="KW-0812">Transmembrane</keyword>
<dbReference type="OrthoDB" id="5114831at2"/>
<name>A0A0M2HS72_9MICO</name>
<evidence type="ECO:0000256" key="1">
    <source>
        <dbReference type="SAM" id="Phobius"/>
    </source>
</evidence>
<gene>
    <name evidence="2" type="ORF">RS84_01388</name>
</gene>
<organism evidence="2 3">
    <name type="scientific">Microbacterium hydrocarbonoxydans</name>
    <dbReference type="NCBI Taxonomy" id="273678"/>
    <lineage>
        <taxon>Bacteria</taxon>
        <taxon>Bacillati</taxon>
        <taxon>Actinomycetota</taxon>
        <taxon>Actinomycetes</taxon>
        <taxon>Micrococcales</taxon>
        <taxon>Microbacteriaceae</taxon>
        <taxon>Microbacterium</taxon>
    </lineage>
</organism>
<dbReference type="AlphaFoldDB" id="A0A0M2HS72"/>
<dbReference type="RefSeq" id="WP_045257052.1">
    <property type="nucleotide sequence ID" value="NZ_CP158847.1"/>
</dbReference>
<dbReference type="Proteomes" id="UP000033900">
    <property type="component" value="Unassembled WGS sequence"/>
</dbReference>
<keyword evidence="1" id="KW-0472">Membrane</keyword>
<feature type="transmembrane region" description="Helical" evidence="1">
    <location>
        <begin position="170"/>
        <end position="191"/>
    </location>
</feature>
<keyword evidence="1" id="KW-1133">Transmembrane helix</keyword>
<comment type="caution">
    <text evidence="2">The sequence shown here is derived from an EMBL/GenBank/DDBJ whole genome shotgun (WGS) entry which is preliminary data.</text>
</comment>
<evidence type="ECO:0000313" key="3">
    <source>
        <dbReference type="Proteomes" id="UP000033900"/>
    </source>
</evidence>
<keyword evidence="3" id="KW-1185">Reference proteome</keyword>
<feature type="transmembrane region" description="Helical" evidence="1">
    <location>
        <begin position="71"/>
        <end position="90"/>
    </location>
</feature>
<protein>
    <submittedName>
        <fullName evidence="2">Uncharacterized protein</fullName>
    </submittedName>
</protein>
<sequence length="204" mass="21596">MTDERRQRRRTWVVGGILLVLSAVVGFVARFELSSFSGAREVLWALGVLILVIGLGRAGSITGRRPIATTVVLLQLALASTPMLNLLSSLTPEIPGNPNAEEDAWGALMLPYYAVLFLITVAAVLLIGFVDALPRPWSWAPAWVLVGSGIAMAALIMVTFADAAAVPRRILFEVPGTGVMLLGILAVVLGIRAGRTEDADALGP</sequence>
<proteinExistence type="predicted"/>
<reference evidence="2 3" key="1">
    <citation type="submission" date="2015-02" db="EMBL/GenBank/DDBJ databases">
        <title>Draft genome sequences of ten Microbacterium spp. with emphasis on heavy metal contaminated environments.</title>
        <authorList>
            <person name="Corretto E."/>
        </authorList>
    </citation>
    <scope>NUCLEOTIDE SEQUENCE [LARGE SCALE GENOMIC DNA]</scope>
    <source>
        <strain evidence="2 3">SA35</strain>
    </source>
</reference>
<accession>A0A0M2HS72</accession>
<feature type="transmembrane region" description="Helical" evidence="1">
    <location>
        <begin position="12"/>
        <end position="30"/>
    </location>
</feature>
<dbReference type="PATRIC" id="fig|273678.4.peg.1386"/>
<evidence type="ECO:0000313" key="2">
    <source>
        <dbReference type="EMBL" id="KJL47760.1"/>
    </source>
</evidence>
<feature type="transmembrane region" description="Helical" evidence="1">
    <location>
        <begin position="42"/>
        <end position="59"/>
    </location>
</feature>
<feature type="transmembrane region" description="Helical" evidence="1">
    <location>
        <begin position="142"/>
        <end position="164"/>
    </location>
</feature>
<dbReference type="EMBL" id="JYJB01000008">
    <property type="protein sequence ID" value="KJL47760.1"/>
    <property type="molecule type" value="Genomic_DNA"/>
</dbReference>